<dbReference type="AlphaFoldDB" id="A0A6A6V1V0"/>
<dbReference type="Proteomes" id="UP000799440">
    <property type="component" value="Unassembled WGS sequence"/>
</dbReference>
<evidence type="ECO:0000313" key="3">
    <source>
        <dbReference type="Proteomes" id="UP000799440"/>
    </source>
</evidence>
<reference evidence="2" key="1">
    <citation type="journal article" date="2020" name="Stud. Mycol.">
        <title>101 Dothideomycetes genomes: a test case for predicting lifestyles and emergence of pathogens.</title>
        <authorList>
            <person name="Haridas S."/>
            <person name="Albert R."/>
            <person name="Binder M."/>
            <person name="Bloem J."/>
            <person name="Labutti K."/>
            <person name="Salamov A."/>
            <person name="Andreopoulos B."/>
            <person name="Baker S."/>
            <person name="Barry K."/>
            <person name="Bills G."/>
            <person name="Bluhm B."/>
            <person name="Cannon C."/>
            <person name="Castanera R."/>
            <person name="Culley D."/>
            <person name="Daum C."/>
            <person name="Ezra D."/>
            <person name="Gonzalez J."/>
            <person name="Henrissat B."/>
            <person name="Kuo A."/>
            <person name="Liang C."/>
            <person name="Lipzen A."/>
            <person name="Lutzoni F."/>
            <person name="Magnuson J."/>
            <person name="Mondo S."/>
            <person name="Nolan M."/>
            <person name="Ohm R."/>
            <person name="Pangilinan J."/>
            <person name="Park H.-J."/>
            <person name="Ramirez L."/>
            <person name="Alfaro M."/>
            <person name="Sun H."/>
            <person name="Tritt A."/>
            <person name="Yoshinaga Y."/>
            <person name="Zwiers L.-H."/>
            <person name="Turgeon B."/>
            <person name="Goodwin S."/>
            <person name="Spatafora J."/>
            <person name="Crous P."/>
            <person name="Grigoriev I."/>
        </authorList>
    </citation>
    <scope>NUCLEOTIDE SEQUENCE</scope>
    <source>
        <strain evidence="2">CBS 119925</strain>
    </source>
</reference>
<dbReference type="EMBL" id="MU006594">
    <property type="protein sequence ID" value="KAF2743796.1"/>
    <property type="molecule type" value="Genomic_DNA"/>
</dbReference>
<sequence>MIPTNSKNTHSPAGNTESSVDCEPIRTSQIGCVEVQHAGCAAQSEIQIADTSSDKQVNRRCQAELNGVFGGRQNSDRTMSSSQRGRFNPCGALPTACWTSDYKHSSDRSLEFKAESSRLLKAGQCISSGPEPNPNPRDLELREQRTRLICILSCLGVLYETTDHVGSPRCSRLLRRHVQGRQTGNPTPSSLIPSHILWKLAFREGLLSALPWTHPRYARNLLKHSLSSNAGHSQGSDNLQAQDKDAFSQTSLDDGQPHACTSFGVVVIYLVGWKEHFALSLSAYYVSTPQNAAPRVSGREAVPGRNTSLMSVRPAVHEKS</sequence>
<protein>
    <submittedName>
        <fullName evidence="2">Uncharacterized protein</fullName>
    </submittedName>
</protein>
<feature type="region of interest" description="Disordered" evidence="1">
    <location>
        <begin position="1"/>
        <end position="21"/>
    </location>
</feature>
<gene>
    <name evidence="2" type="ORF">M011DRAFT_213132</name>
</gene>
<evidence type="ECO:0000256" key="1">
    <source>
        <dbReference type="SAM" id="MobiDB-lite"/>
    </source>
</evidence>
<organism evidence="2 3">
    <name type="scientific">Sporormia fimetaria CBS 119925</name>
    <dbReference type="NCBI Taxonomy" id="1340428"/>
    <lineage>
        <taxon>Eukaryota</taxon>
        <taxon>Fungi</taxon>
        <taxon>Dikarya</taxon>
        <taxon>Ascomycota</taxon>
        <taxon>Pezizomycotina</taxon>
        <taxon>Dothideomycetes</taxon>
        <taxon>Pleosporomycetidae</taxon>
        <taxon>Pleosporales</taxon>
        <taxon>Sporormiaceae</taxon>
        <taxon>Sporormia</taxon>
    </lineage>
</organism>
<feature type="region of interest" description="Disordered" evidence="1">
    <location>
        <begin position="294"/>
        <end position="320"/>
    </location>
</feature>
<feature type="compositionally biased region" description="Polar residues" evidence="1">
    <location>
        <begin position="1"/>
        <end position="19"/>
    </location>
</feature>
<evidence type="ECO:0000313" key="2">
    <source>
        <dbReference type="EMBL" id="KAF2743796.1"/>
    </source>
</evidence>
<name>A0A6A6V1V0_9PLEO</name>
<keyword evidence="3" id="KW-1185">Reference proteome</keyword>
<accession>A0A6A6V1V0</accession>
<proteinExistence type="predicted"/>